<protein>
    <recommendedName>
        <fullName evidence="5">Zn-ribbon domain-containing OB-fold protein</fullName>
    </recommendedName>
</protein>
<dbReference type="PANTHER" id="PTHR34075:SF5">
    <property type="entry name" value="BLR3430 PROTEIN"/>
    <property type="match status" value="1"/>
</dbReference>
<dbReference type="InterPro" id="IPR002878">
    <property type="entry name" value="ChsH2_C"/>
</dbReference>
<dbReference type="Pfam" id="PF01796">
    <property type="entry name" value="OB_ChsH2_C"/>
    <property type="match status" value="1"/>
</dbReference>
<dbReference type="RefSeq" id="WP_179658671.1">
    <property type="nucleotide sequence ID" value="NZ_JACBZR010000001.1"/>
</dbReference>
<feature type="domain" description="ChsH2 C-terminal OB-fold" evidence="1">
    <location>
        <begin position="60"/>
        <end position="124"/>
    </location>
</feature>
<dbReference type="PANTHER" id="PTHR34075">
    <property type="entry name" value="BLR3430 PROTEIN"/>
    <property type="match status" value="1"/>
</dbReference>
<organism evidence="3 4">
    <name type="scientific">Nocardioides panzhihuensis</name>
    <dbReference type="NCBI Taxonomy" id="860243"/>
    <lineage>
        <taxon>Bacteria</taxon>
        <taxon>Bacillati</taxon>
        <taxon>Actinomycetota</taxon>
        <taxon>Actinomycetes</taxon>
        <taxon>Propionibacteriales</taxon>
        <taxon>Nocardioidaceae</taxon>
        <taxon>Nocardioides</taxon>
    </lineage>
</organism>
<evidence type="ECO:0000259" key="2">
    <source>
        <dbReference type="Pfam" id="PF12172"/>
    </source>
</evidence>
<dbReference type="InterPro" id="IPR052513">
    <property type="entry name" value="Thioester_dehydratase-like"/>
</dbReference>
<dbReference type="InterPro" id="IPR012340">
    <property type="entry name" value="NA-bd_OB-fold"/>
</dbReference>
<comment type="caution">
    <text evidence="3">The sequence shown here is derived from an EMBL/GenBank/DDBJ whole genome shotgun (WGS) entry which is preliminary data.</text>
</comment>
<accession>A0A7Z0DMF6</accession>
<dbReference type="Pfam" id="PF12172">
    <property type="entry name" value="zf-ChsH2"/>
    <property type="match status" value="1"/>
</dbReference>
<dbReference type="AlphaFoldDB" id="A0A7Z0DMF6"/>
<dbReference type="Gene3D" id="6.10.30.10">
    <property type="match status" value="1"/>
</dbReference>
<evidence type="ECO:0000313" key="3">
    <source>
        <dbReference type="EMBL" id="NYI78329.1"/>
    </source>
</evidence>
<dbReference type="EMBL" id="JACBZR010000001">
    <property type="protein sequence ID" value="NYI78329.1"/>
    <property type="molecule type" value="Genomic_DNA"/>
</dbReference>
<name>A0A7Z0DMF6_9ACTN</name>
<dbReference type="SUPFAM" id="SSF50249">
    <property type="entry name" value="Nucleic acid-binding proteins"/>
    <property type="match status" value="1"/>
</dbReference>
<evidence type="ECO:0000259" key="1">
    <source>
        <dbReference type="Pfam" id="PF01796"/>
    </source>
</evidence>
<evidence type="ECO:0008006" key="5">
    <source>
        <dbReference type="Google" id="ProtNLM"/>
    </source>
</evidence>
<reference evidence="3 4" key="1">
    <citation type="submission" date="2020-07" db="EMBL/GenBank/DDBJ databases">
        <title>Sequencing the genomes of 1000 actinobacteria strains.</title>
        <authorList>
            <person name="Klenk H.-P."/>
        </authorList>
    </citation>
    <scope>NUCLEOTIDE SEQUENCE [LARGE SCALE GENOMIC DNA]</scope>
    <source>
        <strain evidence="3 4">DSM 26487</strain>
    </source>
</reference>
<dbReference type="InterPro" id="IPR022002">
    <property type="entry name" value="ChsH2_Znr"/>
</dbReference>
<proteinExistence type="predicted"/>
<dbReference type="Proteomes" id="UP000564496">
    <property type="component" value="Unassembled WGS sequence"/>
</dbReference>
<keyword evidence="4" id="KW-1185">Reference proteome</keyword>
<gene>
    <name evidence="3" type="ORF">BJ988_002977</name>
</gene>
<evidence type="ECO:0000313" key="4">
    <source>
        <dbReference type="Proteomes" id="UP000564496"/>
    </source>
</evidence>
<sequence length="139" mass="15455">MSQSAKPRADLPTVESATRPYWEAAKAGRLLIARCRACEKVHHYPRPFCPSCWSEDVEAIEASGRGTLYTYSTVYVNDLPPFKERLPYVAAMVELEEGPRLMTNIEGCDPEALSVGMAVEVDFRALSDELDAIVFRPAS</sequence>
<feature type="domain" description="ChsH2 rubredoxin-like zinc ribbon" evidence="2">
    <location>
        <begin position="22"/>
        <end position="58"/>
    </location>
</feature>